<feature type="domain" description="Peptidase S9 prolyl oligopeptidase catalytic" evidence="1">
    <location>
        <begin position="1"/>
        <end position="59"/>
    </location>
</feature>
<dbReference type="InterPro" id="IPR029058">
    <property type="entry name" value="AB_hydrolase_fold"/>
</dbReference>
<dbReference type="Proteomes" id="UP000614272">
    <property type="component" value="Unassembled WGS sequence"/>
</dbReference>
<evidence type="ECO:0000313" key="2">
    <source>
        <dbReference type="EMBL" id="GGD70916.1"/>
    </source>
</evidence>
<reference evidence="3" key="1">
    <citation type="journal article" date="2019" name="Int. J. Syst. Evol. Microbiol.">
        <title>The Global Catalogue of Microorganisms (GCM) 10K type strain sequencing project: providing services to taxonomists for standard genome sequencing and annotation.</title>
        <authorList>
            <consortium name="The Broad Institute Genomics Platform"/>
            <consortium name="The Broad Institute Genome Sequencing Center for Infectious Disease"/>
            <person name="Wu L."/>
            <person name="Ma J."/>
        </authorList>
    </citation>
    <scope>NUCLEOTIDE SEQUENCE [LARGE SCALE GENOMIC DNA]</scope>
    <source>
        <strain evidence="3">CGMCC 1.12923</strain>
    </source>
</reference>
<dbReference type="InterPro" id="IPR001375">
    <property type="entry name" value="Peptidase_S9_cat"/>
</dbReference>
<accession>A0ABQ1RLK7</accession>
<evidence type="ECO:0000313" key="3">
    <source>
        <dbReference type="Proteomes" id="UP000614272"/>
    </source>
</evidence>
<gene>
    <name evidence="2" type="ORF">GCM10011357_27520</name>
</gene>
<evidence type="ECO:0000259" key="1">
    <source>
        <dbReference type="Pfam" id="PF00326"/>
    </source>
</evidence>
<dbReference type="Pfam" id="PF00326">
    <property type="entry name" value="Peptidase_S9"/>
    <property type="match status" value="1"/>
</dbReference>
<proteinExistence type="predicted"/>
<dbReference type="EMBL" id="BMGJ01000011">
    <property type="protein sequence ID" value="GGD70916.1"/>
    <property type="molecule type" value="Genomic_DNA"/>
</dbReference>
<sequence>MHSRDDEKVDVMHSLQLAKELTRQNRTFRMKIFEDGGHSLSGHRDEARAELIEWFSRYIK</sequence>
<dbReference type="Gene3D" id="3.40.50.1820">
    <property type="entry name" value="alpha/beta hydrolase"/>
    <property type="match status" value="1"/>
</dbReference>
<dbReference type="SUPFAM" id="SSF53474">
    <property type="entry name" value="alpha/beta-Hydrolases"/>
    <property type="match status" value="1"/>
</dbReference>
<dbReference type="RefSeq" id="WP_188503295.1">
    <property type="nucleotide sequence ID" value="NZ_BMGJ01000011.1"/>
</dbReference>
<name>A0ABQ1RLK7_9ALTE</name>
<protein>
    <recommendedName>
        <fullName evidence="1">Peptidase S9 prolyl oligopeptidase catalytic domain-containing protein</fullName>
    </recommendedName>
</protein>
<organism evidence="2 3">
    <name type="scientific">Lacimicrobium alkaliphilum</name>
    <dbReference type="NCBI Taxonomy" id="1526571"/>
    <lineage>
        <taxon>Bacteria</taxon>
        <taxon>Pseudomonadati</taxon>
        <taxon>Pseudomonadota</taxon>
        <taxon>Gammaproteobacteria</taxon>
        <taxon>Alteromonadales</taxon>
        <taxon>Alteromonadaceae</taxon>
        <taxon>Lacimicrobium</taxon>
    </lineage>
</organism>
<keyword evidence="3" id="KW-1185">Reference proteome</keyword>
<comment type="caution">
    <text evidence="2">The sequence shown here is derived from an EMBL/GenBank/DDBJ whole genome shotgun (WGS) entry which is preliminary data.</text>
</comment>